<keyword evidence="3" id="KW-1185">Reference proteome</keyword>
<name>A0A6A4K416_APOLU</name>
<reference evidence="2" key="1">
    <citation type="journal article" date="2021" name="Mol. Ecol. Resour.">
        <title>Apolygus lucorum genome provides insights into omnivorousness and mesophyll feeding.</title>
        <authorList>
            <person name="Liu Y."/>
            <person name="Liu H."/>
            <person name="Wang H."/>
            <person name="Huang T."/>
            <person name="Liu B."/>
            <person name="Yang B."/>
            <person name="Yin L."/>
            <person name="Li B."/>
            <person name="Zhang Y."/>
            <person name="Zhang S."/>
            <person name="Jiang F."/>
            <person name="Zhang X."/>
            <person name="Ren Y."/>
            <person name="Wang B."/>
            <person name="Wang S."/>
            <person name="Lu Y."/>
            <person name="Wu K."/>
            <person name="Fan W."/>
            <person name="Wang G."/>
        </authorList>
    </citation>
    <scope>NUCLEOTIDE SEQUENCE</scope>
    <source>
        <strain evidence="2">12Hb</strain>
    </source>
</reference>
<evidence type="ECO:0000313" key="3">
    <source>
        <dbReference type="Proteomes" id="UP000466442"/>
    </source>
</evidence>
<proteinExistence type="predicted"/>
<evidence type="ECO:0000313" key="2">
    <source>
        <dbReference type="EMBL" id="KAF6207839.1"/>
    </source>
</evidence>
<sequence>MTGRGIARSSSVRGCGSVRRATVARSSSVTRPQTAASSSSTLQLNSGPRKVRSLTPPARIDDTRLSAEPNDRQASTPEKEHSSASPTHPNFLDDSNMSAIQNSYSGAVPKVKSKSRKDMMDERKKVKEDKEIKCLIAEMEAVLATAELYEEQEARKRSGDELKVEEIKSEIAEKLDAINFYTYCCKTIPSLIQAQEVVDRAKEKKEELLEIIHGSKDSAPITGDEITRIGEDLKSLKGSVERLKTSLFTKRISLPMDELISALNEASKLFIRMNNPRQMNRILKKVTKCTALMEKLVGSMDRMEELSEEKIREIVSEAAEQVTCKTPAEEVEESCLKVAVDSALSCSGTRPDVRTCMPLIIFHP</sequence>
<comment type="caution">
    <text evidence="2">The sequence shown here is derived from an EMBL/GenBank/DDBJ whole genome shotgun (WGS) entry which is preliminary data.</text>
</comment>
<dbReference type="Proteomes" id="UP000466442">
    <property type="component" value="Unassembled WGS sequence"/>
</dbReference>
<accession>A0A6A4K416</accession>
<dbReference type="EMBL" id="WIXP02000007">
    <property type="protein sequence ID" value="KAF6207839.1"/>
    <property type="molecule type" value="Genomic_DNA"/>
</dbReference>
<feature type="compositionally biased region" description="Polar residues" evidence="1">
    <location>
        <begin position="83"/>
        <end position="105"/>
    </location>
</feature>
<feature type="compositionally biased region" description="Basic and acidic residues" evidence="1">
    <location>
        <begin position="59"/>
        <end position="82"/>
    </location>
</feature>
<protein>
    <submittedName>
        <fullName evidence="2">Uncharacterized protein</fullName>
    </submittedName>
</protein>
<gene>
    <name evidence="2" type="ORF">GE061_016288</name>
</gene>
<dbReference type="AlphaFoldDB" id="A0A6A4K416"/>
<feature type="compositionally biased region" description="Low complexity" evidence="1">
    <location>
        <begin position="8"/>
        <end position="31"/>
    </location>
</feature>
<feature type="region of interest" description="Disordered" evidence="1">
    <location>
        <begin position="1"/>
        <end position="124"/>
    </location>
</feature>
<evidence type="ECO:0000256" key="1">
    <source>
        <dbReference type="SAM" id="MobiDB-lite"/>
    </source>
</evidence>
<feature type="compositionally biased region" description="Polar residues" evidence="1">
    <location>
        <begin position="32"/>
        <end position="46"/>
    </location>
</feature>
<organism evidence="2 3">
    <name type="scientific">Apolygus lucorum</name>
    <name type="common">Small green plant bug</name>
    <name type="synonym">Lygocoris lucorum</name>
    <dbReference type="NCBI Taxonomy" id="248454"/>
    <lineage>
        <taxon>Eukaryota</taxon>
        <taxon>Metazoa</taxon>
        <taxon>Ecdysozoa</taxon>
        <taxon>Arthropoda</taxon>
        <taxon>Hexapoda</taxon>
        <taxon>Insecta</taxon>
        <taxon>Pterygota</taxon>
        <taxon>Neoptera</taxon>
        <taxon>Paraneoptera</taxon>
        <taxon>Hemiptera</taxon>
        <taxon>Heteroptera</taxon>
        <taxon>Panheteroptera</taxon>
        <taxon>Cimicomorpha</taxon>
        <taxon>Miridae</taxon>
        <taxon>Mirini</taxon>
        <taxon>Apolygus</taxon>
    </lineage>
</organism>